<dbReference type="InterPro" id="IPR004176">
    <property type="entry name" value="Clp_R_N"/>
</dbReference>
<dbReference type="KEGG" id="sesp:BN6_55200"/>
<dbReference type="PANTHER" id="PTHR47016">
    <property type="entry name" value="ATP-DEPENDENT CLP PROTEASE ATP-BINDING SUBUNIT CLPT1, CHLOROPLASTIC"/>
    <property type="match status" value="1"/>
</dbReference>
<dbReference type="Gene3D" id="1.10.1780.10">
    <property type="entry name" value="Clp, N-terminal domain"/>
    <property type="match status" value="1"/>
</dbReference>
<dbReference type="RefSeq" id="WP_015102891.1">
    <property type="nucleotide sequence ID" value="NC_019673.1"/>
</dbReference>
<evidence type="ECO:0000256" key="1">
    <source>
        <dbReference type="PROSITE-ProRule" id="PRU01251"/>
    </source>
</evidence>
<accession>K0K7A7</accession>
<protein>
    <submittedName>
        <fullName evidence="3">ATP-dependent Clp protease</fullName>
    </submittedName>
</protein>
<dbReference type="InterPro" id="IPR044217">
    <property type="entry name" value="CLPT1/2"/>
</dbReference>
<dbReference type="InterPro" id="IPR036628">
    <property type="entry name" value="Clp_N_dom_sf"/>
</dbReference>
<evidence type="ECO:0000313" key="4">
    <source>
        <dbReference type="Proteomes" id="UP000006281"/>
    </source>
</evidence>
<keyword evidence="1" id="KW-0677">Repeat</keyword>
<dbReference type="EMBL" id="HE804045">
    <property type="protein sequence ID" value="CCH32779.1"/>
    <property type="molecule type" value="Genomic_DNA"/>
</dbReference>
<dbReference type="AlphaFoldDB" id="K0K7A7"/>
<keyword evidence="3" id="KW-0645">Protease</keyword>
<reference evidence="3 4" key="1">
    <citation type="journal article" date="2012" name="BMC Genomics">
        <title>Complete genome sequence of Saccharothrix espanaensis DSM 44229T and comparison to the other completely sequenced Pseudonocardiaceae.</title>
        <authorList>
            <person name="Strobel T."/>
            <person name="Al-Dilaimi A."/>
            <person name="Blom J."/>
            <person name="Gessner A."/>
            <person name="Kalinowski J."/>
            <person name="Luzhetska M."/>
            <person name="Puhler A."/>
            <person name="Szczepanowski R."/>
            <person name="Bechthold A."/>
            <person name="Ruckert C."/>
        </authorList>
    </citation>
    <scope>NUCLEOTIDE SEQUENCE [LARGE SCALE GENOMIC DNA]</scope>
    <source>
        <strain evidence="4">ATCC 51144 / DSM 44229 / JCM 9112 / NBRC 15066 / NRRL 15764</strain>
    </source>
</reference>
<dbReference type="BioCyc" id="SESP1179773:BN6_RS26675-MONOMER"/>
<proteinExistence type="predicted"/>
<evidence type="ECO:0000313" key="3">
    <source>
        <dbReference type="EMBL" id="CCH32779.1"/>
    </source>
</evidence>
<dbReference type="PROSITE" id="PS51903">
    <property type="entry name" value="CLP_R"/>
    <property type="match status" value="1"/>
</dbReference>
<dbReference type="HOGENOM" id="CLU_083296_0_0_11"/>
<dbReference type="SUPFAM" id="SSF81923">
    <property type="entry name" value="Double Clp-N motif"/>
    <property type="match status" value="1"/>
</dbReference>
<sequence>MDEPVQLDELIGFVAGLNPGGDALAHLADAVTVSDRLGEAADQLIGHFVAEARNTGATWTEIGKSMGVTRQAVQKRFVPKSAAGDPGAALERFTPRAKAVIAASQDEARAAEHDYVGTEHIVLALLSQPEGVASKVLAERVTPDRLRAAVHDALGPPRGAVPEQIPYTLRGKNVIDVSVREAQRLGHQYVGTEHILLAVLADEQGVGAVVLTGLGVDKNAVEAWLAAHGLAGH</sequence>
<feature type="domain" description="Clp R" evidence="2">
    <location>
        <begin position="90"/>
        <end position="233"/>
    </location>
</feature>
<dbReference type="eggNOG" id="COG0542">
    <property type="taxonomic scope" value="Bacteria"/>
</dbReference>
<dbReference type="Pfam" id="PF02861">
    <property type="entry name" value="Clp_N"/>
    <property type="match status" value="1"/>
</dbReference>
<name>K0K7A7_SACES</name>
<dbReference type="GO" id="GO:0008233">
    <property type="term" value="F:peptidase activity"/>
    <property type="evidence" value="ECO:0007669"/>
    <property type="project" value="UniProtKB-KW"/>
</dbReference>
<dbReference type="GO" id="GO:0006508">
    <property type="term" value="P:proteolysis"/>
    <property type="evidence" value="ECO:0007669"/>
    <property type="project" value="UniProtKB-KW"/>
</dbReference>
<dbReference type="STRING" id="1179773.BN6_55200"/>
<keyword evidence="3" id="KW-0378">Hydrolase</keyword>
<gene>
    <name evidence="3" type="ordered locus">BN6_55200</name>
</gene>
<dbReference type="PANTHER" id="PTHR47016:SF5">
    <property type="entry name" value="CLP DOMAIN SUPERFAMILY PROTEIN"/>
    <property type="match status" value="1"/>
</dbReference>
<dbReference type="Proteomes" id="UP000006281">
    <property type="component" value="Chromosome"/>
</dbReference>
<dbReference type="OrthoDB" id="3290891at2"/>
<organism evidence="3 4">
    <name type="scientific">Saccharothrix espanaensis (strain ATCC 51144 / DSM 44229 / JCM 9112 / NBRC 15066 / NRRL 15764)</name>
    <dbReference type="NCBI Taxonomy" id="1179773"/>
    <lineage>
        <taxon>Bacteria</taxon>
        <taxon>Bacillati</taxon>
        <taxon>Actinomycetota</taxon>
        <taxon>Actinomycetes</taxon>
        <taxon>Pseudonocardiales</taxon>
        <taxon>Pseudonocardiaceae</taxon>
        <taxon>Saccharothrix</taxon>
    </lineage>
</organism>
<keyword evidence="4" id="KW-1185">Reference proteome</keyword>
<evidence type="ECO:0000259" key="2">
    <source>
        <dbReference type="PROSITE" id="PS51903"/>
    </source>
</evidence>
<dbReference type="PATRIC" id="fig|1179773.3.peg.5563"/>